<dbReference type="InterPro" id="IPR058568">
    <property type="entry name" value="Ig_TRAPPC9_Trs120_4th"/>
</dbReference>
<dbReference type="PANTHER" id="PTHR21512:SF5">
    <property type="entry name" value="TRAFFICKING PROTEIN PARTICLE COMPLEX SUBUNIT 9"/>
    <property type="match status" value="1"/>
</dbReference>
<dbReference type="InterPro" id="IPR058564">
    <property type="entry name" value="TPR_TRAPPC9_Trs120"/>
</dbReference>
<comment type="subcellular location">
    <subcellularLocation>
        <location evidence="1">Golgi apparatus</location>
    </subcellularLocation>
</comment>
<dbReference type="GO" id="GO:0005802">
    <property type="term" value="C:trans-Golgi network"/>
    <property type="evidence" value="ECO:0007669"/>
    <property type="project" value="TreeGrafter"/>
</dbReference>
<organism evidence="9 10">
    <name type="scientific">Desmophyllum pertusum</name>
    <dbReference type="NCBI Taxonomy" id="174260"/>
    <lineage>
        <taxon>Eukaryota</taxon>
        <taxon>Metazoa</taxon>
        <taxon>Cnidaria</taxon>
        <taxon>Anthozoa</taxon>
        <taxon>Hexacorallia</taxon>
        <taxon>Scleractinia</taxon>
        <taxon>Caryophylliina</taxon>
        <taxon>Caryophylliidae</taxon>
        <taxon>Desmophyllum</taxon>
    </lineage>
</organism>
<feature type="compositionally biased region" description="Basic and acidic residues" evidence="4">
    <location>
        <begin position="1100"/>
        <end position="1109"/>
    </location>
</feature>
<dbReference type="InterPro" id="IPR058565">
    <property type="entry name" value="Ig_TRAPPC9_Trs120_1st"/>
</dbReference>
<dbReference type="Proteomes" id="UP001163046">
    <property type="component" value="Unassembled WGS sequence"/>
</dbReference>
<dbReference type="AlphaFoldDB" id="A0A9W9YSN0"/>
<dbReference type="Pfam" id="PF26283">
    <property type="entry name" value="Ig_TRAPPC9-Trs120_4th"/>
    <property type="match status" value="1"/>
</dbReference>
<feature type="domain" description="Trs120/TRAPPC9 N-terminal" evidence="5">
    <location>
        <begin position="187"/>
        <end position="263"/>
    </location>
</feature>
<evidence type="ECO:0000256" key="2">
    <source>
        <dbReference type="ARBA" id="ARBA00008459"/>
    </source>
</evidence>
<dbReference type="PANTHER" id="PTHR21512">
    <property type="entry name" value="TRAFFICKING PROTEIN PARTICLE COMPLEX SUBUNIT 9"/>
    <property type="match status" value="1"/>
</dbReference>
<keyword evidence="10" id="KW-1185">Reference proteome</keyword>
<evidence type="ECO:0000313" key="10">
    <source>
        <dbReference type="Proteomes" id="UP001163046"/>
    </source>
</evidence>
<evidence type="ECO:0000256" key="4">
    <source>
        <dbReference type="SAM" id="MobiDB-lite"/>
    </source>
</evidence>
<dbReference type="Pfam" id="PF26251">
    <property type="entry name" value="TPR_TRAPPC9-Trs120"/>
    <property type="match status" value="1"/>
</dbReference>
<gene>
    <name evidence="9" type="primary">TRAPPC9</name>
    <name evidence="9" type="ORF">OS493_014570</name>
</gene>
<evidence type="ECO:0000256" key="3">
    <source>
        <dbReference type="ARBA" id="ARBA00023034"/>
    </source>
</evidence>
<evidence type="ECO:0000259" key="6">
    <source>
        <dbReference type="Pfam" id="PF26251"/>
    </source>
</evidence>
<evidence type="ECO:0000256" key="1">
    <source>
        <dbReference type="ARBA" id="ARBA00004555"/>
    </source>
</evidence>
<evidence type="ECO:0000259" key="5">
    <source>
        <dbReference type="Pfam" id="PF08626"/>
    </source>
</evidence>
<keyword evidence="3" id="KW-0333">Golgi apparatus</keyword>
<proteinExistence type="inferred from homology"/>
<comment type="similarity">
    <text evidence="2">Belongs to the NIBP family.</text>
</comment>
<dbReference type="InterPro" id="IPR013935">
    <property type="entry name" value="Trs120_TRAPPC9"/>
</dbReference>
<reference evidence="9" key="1">
    <citation type="submission" date="2023-01" db="EMBL/GenBank/DDBJ databases">
        <title>Genome assembly of the deep-sea coral Lophelia pertusa.</title>
        <authorList>
            <person name="Herrera S."/>
            <person name="Cordes E."/>
        </authorList>
    </citation>
    <scope>NUCLEOTIDE SEQUENCE</scope>
    <source>
        <strain evidence="9">USNM1676648</strain>
        <tissue evidence="9">Polyp</tissue>
    </source>
</reference>
<evidence type="ECO:0000259" key="7">
    <source>
        <dbReference type="Pfam" id="PF26254"/>
    </source>
</evidence>
<evidence type="ECO:0000259" key="8">
    <source>
        <dbReference type="Pfam" id="PF26283"/>
    </source>
</evidence>
<feature type="domain" description="Trs120/TRAPPC9 fourth Ig-like" evidence="8">
    <location>
        <begin position="974"/>
        <end position="1109"/>
    </location>
</feature>
<feature type="domain" description="Trs120/TRAPPC9 TPR region" evidence="6">
    <location>
        <begin position="351"/>
        <end position="484"/>
    </location>
</feature>
<dbReference type="EMBL" id="MU827308">
    <property type="protein sequence ID" value="KAJ7361923.1"/>
    <property type="molecule type" value="Genomic_DNA"/>
</dbReference>
<sequence>MLRVDFGQSLVDHSGVLILVQPVGYIGDKRFKAIYDEISTYRRAQVPNTTRTLNLRYSKRVTPQFIEWGNFHFHKRVLGLICVGRCSEISEVGKLERSINEIKNPFSAILLNTRCFVFDCKSSDEAKIRKDVALIRGEDHTEDLQSNLAEFVASLFNVLESKRLSKLSEKIDKITLIQAPVEHEVFGGENDNRTSKRRSIGRSKKYTGDLCMLAGVPQDALSQYLIAGEHLRAASDVLWLAGALEGQCAASVVLNTTEIEKDVKSLILPTECAANSVNLTINGLGNDVDETKFIKPKPLSEEEIVERLSEALRLYNKVKGAAVIETEANLKFTRLLITCKRRVEASIALQNSLSVNVSLTEQEKIQRYSTAAVLYDDMGFRRKAGFFTRVAAMQCVSQHLPHPLWLLSYKFLMSALEGYRIYLDQKDVPKDLPNGWPALQIRLLNELIYTARRLGDPLLAVRHVTFLLHTVHDHLSDEEKKELSVLLENSTKQCAGTGSPKEKDNNKMDTLDMATIPFTRMPLVRSFKVHPLAPHLKPVVKKSLVDSDTAPAGPFIFSSLRRNVKQAKKTKNTTWVCGDLGQVSLDVYNTFPFELKVSKMILCAEGVEFEPFPTCLSLPPKTGPYTVMLLGIPHSVGQLRITGYTVTVFGVESTCKLTKENLENQEDFPVIVDVVPPMPLLQVSTALPKVRCQPPDPDAPQSAPLVTAVTLYAGQSIKGTVTLENIGKLPVESLDITVSSKDGERANELFSFDDKEITSKLPVLPGESTDITVTITGAHHFPQGTESSENLSYDPEATWGLTGAIQFRYSTAACSNNVCRKATMAIDVTVVPSLLCENYQIIELPSDRSHCLLMFDAVNKTSNDMEFSFSVQNGNEPNIEDEVFTDAVMNIQGNDKNRVTINLPRFALPVADNHSEQDNYSDSQRRAEYKKLVFDLVKLHWNLPACRAAGSGYVDNLKLDADMMQALKPDPITFGVKINGEVYDNTASSEIKISLCTIVDVNVEVSNQSDEPHGPLLLTIEPYQDQASGCPVTELDGKVTWTGTLQLDTPKLLPGKSFCHSCSLVFLYAGQFMVSISCTETASEQTGTSHKNTASGVLPGKDRGSDSKMTIPKEENLRNCVKKSWTFSPPIKINVV</sequence>
<feature type="region of interest" description="Disordered" evidence="4">
    <location>
        <begin position="1084"/>
        <end position="1109"/>
    </location>
</feature>
<feature type="compositionally biased region" description="Polar residues" evidence="4">
    <location>
        <begin position="1084"/>
        <end position="1095"/>
    </location>
</feature>
<dbReference type="OrthoDB" id="27962at2759"/>
<protein>
    <submittedName>
        <fullName evidence="9">Trafficking protein particle complex subunit 9</fullName>
    </submittedName>
</protein>
<accession>A0A9W9YSN0</accession>
<dbReference type="Pfam" id="PF08626">
    <property type="entry name" value="TRAPPC9-Trs120"/>
    <property type="match status" value="1"/>
</dbReference>
<feature type="domain" description="Trs120/TRAPPC9 first Ig-like" evidence="7">
    <location>
        <begin position="526"/>
        <end position="651"/>
    </location>
</feature>
<name>A0A9W9YSN0_9CNID</name>
<dbReference type="InterPro" id="IPR058563">
    <property type="entry name" value="Trs120_TRAPPC9_N"/>
</dbReference>
<evidence type="ECO:0000313" key="9">
    <source>
        <dbReference type="EMBL" id="KAJ7361923.1"/>
    </source>
</evidence>
<dbReference type="Pfam" id="PF26254">
    <property type="entry name" value="Ig_TRAPPC9-Trs120_1st"/>
    <property type="match status" value="1"/>
</dbReference>
<comment type="caution">
    <text evidence="9">The sequence shown here is derived from an EMBL/GenBank/DDBJ whole genome shotgun (WGS) entry which is preliminary data.</text>
</comment>